<name>A0A1H2SHR5_9RHOB</name>
<dbReference type="EMBL" id="FNMZ01000001">
    <property type="protein sequence ID" value="SDW31077.1"/>
    <property type="molecule type" value="Genomic_DNA"/>
</dbReference>
<evidence type="ECO:0000313" key="2">
    <source>
        <dbReference type="Proteomes" id="UP000199118"/>
    </source>
</evidence>
<keyword evidence="2" id="KW-1185">Reference proteome</keyword>
<sequence length="60" mass="6804">MDERTQPGREAPRADVFGFSAGHVSGQGMRNLMAMMTLPWAMIWMIQSEMVAETLRRFGD</sequence>
<dbReference type="OrthoDB" id="9988258at2"/>
<reference evidence="1 2" key="1">
    <citation type="submission" date="2016-10" db="EMBL/GenBank/DDBJ databases">
        <authorList>
            <person name="de Groot N.N."/>
        </authorList>
    </citation>
    <scope>NUCLEOTIDE SEQUENCE [LARGE SCALE GENOMIC DNA]</scope>
    <source>
        <strain evidence="1 2">DSM 17890</strain>
    </source>
</reference>
<protein>
    <submittedName>
        <fullName evidence="1">Uncharacterized protein</fullName>
    </submittedName>
</protein>
<dbReference type="Proteomes" id="UP000199118">
    <property type="component" value="Unassembled WGS sequence"/>
</dbReference>
<dbReference type="AlphaFoldDB" id="A0A1H2SHR5"/>
<evidence type="ECO:0000313" key="1">
    <source>
        <dbReference type="EMBL" id="SDW31077.1"/>
    </source>
</evidence>
<accession>A0A1H2SHR5</accession>
<dbReference type="RefSeq" id="WP_092679686.1">
    <property type="nucleotide sequence ID" value="NZ_FNMZ01000001.1"/>
</dbReference>
<dbReference type="STRING" id="356660.SAMN05444336_101665"/>
<gene>
    <name evidence="1" type="ORF">SAMN05444336_101665</name>
</gene>
<organism evidence="1 2">
    <name type="scientific">Albimonas donghaensis</name>
    <dbReference type="NCBI Taxonomy" id="356660"/>
    <lineage>
        <taxon>Bacteria</taxon>
        <taxon>Pseudomonadati</taxon>
        <taxon>Pseudomonadota</taxon>
        <taxon>Alphaproteobacteria</taxon>
        <taxon>Rhodobacterales</taxon>
        <taxon>Paracoccaceae</taxon>
        <taxon>Albimonas</taxon>
    </lineage>
</organism>
<proteinExistence type="predicted"/>